<organism evidence="1 2">
    <name type="scientific">Micromonospora lupini str. Lupac 08</name>
    <dbReference type="NCBI Taxonomy" id="1150864"/>
    <lineage>
        <taxon>Bacteria</taxon>
        <taxon>Bacillati</taxon>
        <taxon>Actinomycetota</taxon>
        <taxon>Actinomycetes</taxon>
        <taxon>Micromonosporales</taxon>
        <taxon>Micromonosporaceae</taxon>
        <taxon>Micromonospora</taxon>
    </lineage>
</organism>
<protein>
    <submittedName>
        <fullName evidence="1">Uncharacterized protein</fullName>
    </submittedName>
</protein>
<evidence type="ECO:0000313" key="2">
    <source>
        <dbReference type="Proteomes" id="UP000003448"/>
    </source>
</evidence>
<dbReference type="EMBL" id="CAIE01000010">
    <property type="protein sequence ID" value="CCH16049.1"/>
    <property type="molecule type" value="Genomic_DNA"/>
</dbReference>
<name>I0KWV2_9ACTN</name>
<accession>I0KWV2</accession>
<gene>
    <name evidence="1" type="ORF">MILUP08_40960</name>
</gene>
<reference evidence="2" key="1">
    <citation type="journal article" date="2012" name="J. Bacteriol.">
        <title>Genome Sequence of Micromonospora lupini Lupac 08, Isolated from Root Nodules of Lupinus angustifolius.</title>
        <authorList>
            <person name="Alonso-Vega P."/>
            <person name="Normand P."/>
            <person name="Bacigalupe R."/>
            <person name="Pujic P."/>
            <person name="Lajus A."/>
            <person name="Vallenet D."/>
            <person name="Carro L."/>
            <person name="Coll P."/>
            <person name="Trujillo M.E."/>
        </authorList>
    </citation>
    <scope>NUCLEOTIDE SEQUENCE [LARGE SCALE GENOMIC DNA]</scope>
    <source>
        <strain evidence="2">Lupac 08</strain>
    </source>
</reference>
<proteinExistence type="predicted"/>
<dbReference type="STRING" id="1150864.MILUP08_40960"/>
<sequence length="90" mass="10189">MQQVTCVNNEHQQRPALVLSYHTLLPTVKDMDLVGVAEIREMLGGISRQRVSIIANSKGFPDPVAVLAMGKVWRRRDVARWIAEHRPSQD</sequence>
<keyword evidence="2" id="KW-1185">Reference proteome</keyword>
<dbReference type="AlphaFoldDB" id="I0KWV2"/>
<evidence type="ECO:0000313" key="1">
    <source>
        <dbReference type="EMBL" id="CCH16049.1"/>
    </source>
</evidence>
<dbReference type="Proteomes" id="UP000003448">
    <property type="component" value="Unassembled WGS sequence"/>
</dbReference>
<comment type="caution">
    <text evidence="1">The sequence shown here is derived from an EMBL/GenBank/DDBJ whole genome shotgun (WGS) entry which is preliminary data.</text>
</comment>
<dbReference type="eggNOG" id="COG3311">
    <property type="taxonomic scope" value="Bacteria"/>
</dbReference>